<evidence type="ECO:0000256" key="2">
    <source>
        <dbReference type="ARBA" id="ARBA00023187"/>
    </source>
</evidence>
<accession>A0A2K6R544</accession>
<dbReference type="AlphaFoldDB" id="A0A2K6R544"/>
<dbReference type="GeneTree" id="ENSGT00730000111080"/>
<dbReference type="GO" id="GO:0008380">
    <property type="term" value="P:RNA splicing"/>
    <property type="evidence" value="ECO:0007669"/>
    <property type="project" value="UniProtKB-KW"/>
</dbReference>
<name>A0A2K6R544_RHIRO</name>
<dbReference type="SUPFAM" id="SSF101233">
    <property type="entry name" value="PWI domain"/>
    <property type="match status" value="1"/>
</dbReference>
<dbReference type="PANTHER" id="PTHR23148:SF0">
    <property type="entry name" value="SERINE_ARGININE REPETITIVE MATRIX PROTEIN 1"/>
    <property type="match status" value="1"/>
</dbReference>
<dbReference type="Gene3D" id="1.20.1390.10">
    <property type="entry name" value="PWI domain"/>
    <property type="match status" value="1"/>
</dbReference>
<dbReference type="SMART" id="SM00311">
    <property type="entry name" value="PWI"/>
    <property type="match status" value="1"/>
</dbReference>
<reference evidence="5" key="1">
    <citation type="submission" date="2025-08" db="UniProtKB">
        <authorList>
            <consortium name="Ensembl"/>
        </authorList>
    </citation>
    <scope>IDENTIFICATION</scope>
</reference>
<evidence type="ECO:0000256" key="3">
    <source>
        <dbReference type="SAM" id="MobiDB-lite"/>
    </source>
</evidence>
<reference evidence="5" key="2">
    <citation type="submission" date="2025-09" db="UniProtKB">
        <authorList>
            <consortium name="Ensembl"/>
        </authorList>
    </citation>
    <scope>IDENTIFICATION</scope>
</reference>
<evidence type="ECO:0000313" key="5">
    <source>
        <dbReference type="Ensembl" id="ENSRROP00000036150.1"/>
    </source>
</evidence>
<evidence type="ECO:0000313" key="6">
    <source>
        <dbReference type="Proteomes" id="UP000233200"/>
    </source>
</evidence>
<dbReference type="PANTHER" id="PTHR23148">
    <property type="entry name" value="SERINE/ARGININE REGULATED NUCLEAR MATRIX PROTEIN"/>
    <property type="match status" value="1"/>
</dbReference>
<feature type="compositionally biased region" description="Basic residues" evidence="3">
    <location>
        <begin position="236"/>
        <end position="254"/>
    </location>
</feature>
<dbReference type="Pfam" id="PF01480">
    <property type="entry name" value="PWI"/>
    <property type="match status" value="1"/>
</dbReference>
<dbReference type="GO" id="GO:0005681">
    <property type="term" value="C:spliceosomal complex"/>
    <property type="evidence" value="ECO:0007669"/>
    <property type="project" value="TreeGrafter"/>
</dbReference>
<evidence type="ECO:0000256" key="1">
    <source>
        <dbReference type="ARBA" id="ARBA00022664"/>
    </source>
</evidence>
<sequence>MHVGFFCRSSGEQDNQFCNKQKKLLKQLKFAECLEKKGDTSKVNLEVIKPWITKRNPDSKMMQINLTGFSNGKNAREFVGELWPLLLSAQGNIMGIPSAFLELKKEEIKQRQIEQEKLASMKKQDKDKDKRHREEKESSREKRERSGSPGRYNLPLLEETKRSHYRSPGHRTKSQSPFAPEKKEKTPELPEPSVKVKEPSIEQATSTGDILKVPKPEPNLLRKKKKKSKKETSYSPRRRPSPRRQPSPRRRTPPRRMPPPPRHRRSRSPLIILFISFPVTTKEASQEDIQPPRKTCRLSPSASPPRRRHRPSPPATPPPKTRHSPTPQQSNRTRKSRVSVSPGRTSGTEKRESASPAPKPRKVGLSESEEDKGGKMAAADSVQQRCPYRRQNQQSSSDSGSSSSKEDE</sequence>
<feature type="region of interest" description="Disordered" evidence="3">
    <location>
        <begin position="116"/>
        <end position="408"/>
    </location>
</feature>
<organism evidence="5 6">
    <name type="scientific">Rhinopithecus roxellana</name>
    <name type="common">Golden snub-nosed monkey</name>
    <name type="synonym">Pygathrix roxellana</name>
    <dbReference type="NCBI Taxonomy" id="61622"/>
    <lineage>
        <taxon>Eukaryota</taxon>
        <taxon>Metazoa</taxon>
        <taxon>Chordata</taxon>
        <taxon>Craniata</taxon>
        <taxon>Vertebrata</taxon>
        <taxon>Euteleostomi</taxon>
        <taxon>Mammalia</taxon>
        <taxon>Eutheria</taxon>
        <taxon>Euarchontoglires</taxon>
        <taxon>Primates</taxon>
        <taxon>Haplorrhini</taxon>
        <taxon>Catarrhini</taxon>
        <taxon>Cercopithecidae</taxon>
        <taxon>Colobinae</taxon>
        <taxon>Rhinopithecus</taxon>
    </lineage>
</organism>
<keyword evidence="1" id="KW-0507">mRNA processing</keyword>
<dbReference type="GO" id="GO:0048024">
    <property type="term" value="P:regulation of mRNA splicing, via spliceosome"/>
    <property type="evidence" value="ECO:0007669"/>
    <property type="project" value="TreeGrafter"/>
</dbReference>
<dbReference type="OMA" id="KICMDRV"/>
<feature type="compositionally biased region" description="Basic residues" evidence="3">
    <location>
        <begin position="163"/>
        <end position="173"/>
    </location>
</feature>
<feature type="compositionally biased region" description="Basic and acidic residues" evidence="3">
    <location>
        <begin position="116"/>
        <end position="146"/>
    </location>
</feature>
<dbReference type="GO" id="GO:0003723">
    <property type="term" value="F:RNA binding"/>
    <property type="evidence" value="ECO:0007669"/>
    <property type="project" value="TreeGrafter"/>
</dbReference>
<keyword evidence="2" id="KW-0508">mRNA splicing</keyword>
<proteinExistence type="predicted"/>
<dbReference type="STRING" id="61622.ENSRROP00000036150"/>
<feature type="compositionally biased region" description="Basic and acidic residues" evidence="3">
    <location>
        <begin position="180"/>
        <end position="200"/>
    </location>
</feature>
<keyword evidence="6" id="KW-1185">Reference proteome</keyword>
<dbReference type="PROSITE" id="PS51025">
    <property type="entry name" value="PWI"/>
    <property type="match status" value="1"/>
</dbReference>
<feature type="compositionally biased region" description="Low complexity" evidence="3">
    <location>
        <begin position="395"/>
        <end position="408"/>
    </location>
</feature>
<dbReference type="InterPro" id="IPR036483">
    <property type="entry name" value="PWI_dom_sf"/>
</dbReference>
<feature type="domain" description="PWI" evidence="4">
    <location>
        <begin position="27"/>
        <end position="103"/>
    </location>
</feature>
<dbReference type="InterPro" id="IPR052225">
    <property type="entry name" value="Ser/Arg_repetitive_matrix"/>
</dbReference>
<dbReference type="GO" id="GO:0006397">
    <property type="term" value="P:mRNA processing"/>
    <property type="evidence" value="ECO:0007669"/>
    <property type="project" value="UniProtKB-KW"/>
</dbReference>
<dbReference type="Proteomes" id="UP000233200">
    <property type="component" value="Unplaced"/>
</dbReference>
<protein>
    <recommendedName>
        <fullName evidence="4">PWI domain-containing protein</fullName>
    </recommendedName>
</protein>
<evidence type="ECO:0000259" key="4">
    <source>
        <dbReference type="PROSITE" id="PS51025"/>
    </source>
</evidence>
<dbReference type="Ensembl" id="ENSRROT00000060610.1">
    <property type="protein sequence ID" value="ENSRROP00000036150.1"/>
    <property type="gene ID" value="ENSRROG00000041543.1"/>
</dbReference>
<dbReference type="InterPro" id="IPR002483">
    <property type="entry name" value="PWI_dom"/>
</dbReference>